<reference evidence="3" key="1">
    <citation type="submission" date="2021-02" db="EMBL/GenBank/DDBJ databases">
        <authorList>
            <person name="Palmer J.M."/>
        </authorList>
    </citation>
    <scope>NUCLEOTIDE SEQUENCE</scope>
    <source>
        <strain evidence="3">SCRP23</strain>
    </source>
</reference>
<name>A0A8T1WJK4_9STRA</name>
<keyword evidence="4" id="KW-1185">Reference proteome</keyword>
<proteinExistence type="predicted"/>
<protein>
    <recommendedName>
        <fullName evidence="5">Calponin-homology (CH) domain-containing protein</fullName>
    </recommendedName>
</protein>
<dbReference type="EMBL" id="JAGDFL010000335">
    <property type="protein sequence ID" value="KAG7392574.1"/>
    <property type="molecule type" value="Genomic_DNA"/>
</dbReference>
<keyword evidence="1" id="KW-0175">Coiled coil</keyword>
<accession>A0A8T1WJK4</accession>
<dbReference type="AlphaFoldDB" id="A0A8T1WJK4"/>
<organism evidence="3 4">
    <name type="scientific">Phytophthora boehmeriae</name>
    <dbReference type="NCBI Taxonomy" id="109152"/>
    <lineage>
        <taxon>Eukaryota</taxon>
        <taxon>Sar</taxon>
        <taxon>Stramenopiles</taxon>
        <taxon>Oomycota</taxon>
        <taxon>Peronosporomycetes</taxon>
        <taxon>Peronosporales</taxon>
        <taxon>Peronosporaceae</taxon>
        <taxon>Phytophthora</taxon>
    </lineage>
</organism>
<evidence type="ECO:0000256" key="2">
    <source>
        <dbReference type="SAM" id="MobiDB-lite"/>
    </source>
</evidence>
<feature type="region of interest" description="Disordered" evidence="2">
    <location>
        <begin position="683"/>
        <end position="707"/>
    </location>
</feature>
<dbReference type="OrthoDB" id="69923at2759"/>
<evidence type="ECO:0000256" key="1">
    <source>
        <dbReference type="SAM" id="Coils"/>
    </source>
</evidence>
<evidence type="ECO:0000313" key="4">
    <source>
        <dbReference type="Proteomes" id="UP000693981"/>
    </source>
</evidence>
<evidence type="ECO:0000313" key="3">
    <source>
        <dbReference type="EMBL" id="KAG7392574.1"/>
    </source>
</evidence>
<comment type="caution">
    <text evidence="3">The sequence shown here is derived from an EMBL/GenBank/DDBJ whole genome shotgun (WGS) entry which is preliminary data.</text>
</comment>
<gene>
    <name evidence="3" type="ORF">PHYBOEH_006340</name>
</gene>
<sequence length="747" mass="84627">MLYAETQQRETTEKKREVAKLHGDGFERESAARVHEALQREEVQTLEKQLAALRKSMLAKDRELLQLRRELKEARVIATSLQSLAVDPQELDRLRVESTEYKKASFQLVAALTQSMETQLEVLSTSEGRQNLNDIFMKELLHAMDKPENGAFYNPLVEMETGSTDANELGEGGPPSIMMAYEAPMDRADGILTQWVNSLVEQQPPDWLSVPRMQNFHSSLNDGKVFAVVTKLLHAAMCRTRLRRPTGTTASRLEATSVLRENGEDLTEISMERYLDHVRKETNVSKRLELMISTLGQAMWLPLGLFNAKDIRAGNPEFNFAALTYLFVTSSPCLAPAYYALCTELKQQLEVVKSKWCELEENKVITAPNPTPEPDPTTGEEISMSMRVKLALSQTLDLKRRIDLEDIKSREGHALWIKAQRIVMRKCFLSYARLARGKVGVLTKLTSRSMDENEAFAKIPVAKLQDLALPYEDFNWETKLLQSYLVTIYCDLARIYRGYATRTGVINETINVGEFTELLTECHVLEGNLSPADVSVVIRAIDPKSKTVNTHRALPPLEFLEALVRIGRKKYPVETKRVTISESFCLFVDNFILPFAFRSDADMFRQQIENPSIRSLLIKYAEDLRAIYAKYAVEDVKQKLKMERVTAFTFGQLLLDRGVLDMTLTTDKVLGILSKVLRNASAPAPAANTEESPPVSKVAGRAGEDDDISYPQFEESLIAVACYKFPDPYTSLESRVEKFFSVYIRER</sequence>
<feature type="coiled-coil region" evidence="1">
    <location>
        <begin position="36"/>
        <end position="70"/>
    </location>
</feature>
<dbReference type="Proteomes" id="UP000693981">
    <property type="component" value="Unassembled WGS sequence"/>
</dbReference>
<evidence type="ECO:0008006" key="5">
    <source>
        <dbReference type="Google" id="ProtNLM"/>
    </source>
</evidence>